<dbReference type="GO" id="GO:0005886">
    <property type="term" value="C:plasma membrane"/>
    <property type="evidence" value="ECO:0007669"/>
    <property type="project" value="UniProtKB-SubCell"/>
</dbReference>
<dbReference type="InterPro" id="IPR051311">
    <property type="entry name" value="DedA_domain"/>
</dbReference>
<dbReference type="OrthoDB" id="162303at2"/>
<keyword evidence="6 7" id="KW-0472">Membrane</keyword>
<protein>
    <recommendedName>
        <fullName evidence="10">Membrane protein DedA with SNARE-associated domain</fullName>
    </recommendedName>
</protein>
<evidence type="ECO:0000313" key="8">
    <source>
        <dbReference type="EMBL" id="GLW54984.1"/>
    </source>
</evidence>
<feature type="transmembrane region" description="Helical" evidence="7">
    <location>
        <begin position="50"/>
        <end position="71"/>
    </location>
</feature>
<keyword evidence="3" id="KW-1003">Cell membrane</keyword>
<evidence type="ECO:0000256" key="3">
    <source>
        <dbReference type="ARBA" id="ARBA00022475"/>
    </source>
</evidence>
<feature type="transmembrane region" description="Helical" evidence="7">
    <location>
        <begin position="12"/>
        <end position="38"/>
    </location>
</feature>
<dbReference type="EMBL" id="BSRX01000015">
    <property type="protein sequence ID" value="GLW54984.1"/>
    <property type="molecule type" value="Genomic_DNA"/>
</dbReference>
<evidence type="ECO:0000256" key="4">
    <source>
        <dbReference type="ARBA" id="ARBA00022692"/>
    </source>
</evidence>
<reference evidence="8" key="1">
    <citation type="submission" date="2023-02" db="EMBL/GenBank/DDBJ databases">
        <title>Kitasatospora phosalacinea NBRC 14362.</title>
        <authorList>
            <person name="Ichikawa N."/>
            <person name="Sato H."/>
            <person name="Tonouchi N."/>
        </authorList>
    </citation>
    <scope>NUCLEOTIDE SEQUENCE</scope>
    <source>
        <strain evidence="8">NBRC 14362</strain>
    </source>
</reference>
<feature type="transmembrane region" description="Helical" evidence="7">
    <location>
        <begin position="140"/>
        <end position="162"/>
    </location>
</feature>
<evidence type="ECO:0000256" key="7">
    <source>
        <dbReference type="SAM" id="Phobius"/>
    </source>
</evidence>
<evidence type="ECO:0000256" key="1">
    <source>
        <dbReference type="ARBA" id="ARBA00004651"/>
    </source>
</evidence>
<comment type="similarity">
    <text evidence="2">Belongs to the DedA family.</text>
</comment>
<comment type="caution">
    <text evidence="8">The sequence shown here is derived from an EMBL/GenBank/DDBJ whole genome shotgun (WGS) entry which is preliminary data.</text>
</comment>
<name>A0A9W6PFE5_9ACTN</name>
<sequence length="220" mass="23307">MDLNAFVGPAWYCALALVAVLGDAFLPFLPSGTLVILAVLKTGQVGGSPLLLGAGVAVASFLGDLLLLSLARRGAPAVHRRLARRPRLAESVERVQQALTGRTTSRAAAAIVIVARFVPAGRTVLDVAVGHSTNHRPWTFLRWSAVAGVVWAAYIVTLGWLNQHWFDTAWLSFAISCLAATAISSAVVQLVRRRRRLVVPVEGEPSAALSAASVFPVSGR</sequence>
<proteinExistence type="inferred from homology"/>
<gene>
    <name evidence="8" type="ORF">Kpho01_29950</name>
</gene>
<organism evidence="8 9">
    <name type="scientific">Kitasatospora phosalacinea</name>
    <dbReference type="NCBI Taxonomy" id="2065"/>
    <lineage>
        <taxon>Bacteria</taxon>
        <taxon>Bacillati</taxon>
        <taxon>Actinomycetota</taxon>
        <taxon>Actinomycetes</taxon>
        <taxon>Kitasatosporales</taxon>
        <taxon>Streptomycetaceae</taxon>
        <taxon>Kitasatospora</taxon>
    </lineage>
</organism>
<evidence type="ECO:0000313" key="9">
    <source>
        <dbReference type="Proteomes" id="UP001165143"/>
    </source>
</evidence>
<comment type="subcellular location">
    <subcellularLocation>
        <location evidence="1">Cell membrane</location>
        <topology evidence="1">Multi-pass membrane protein</topology>
    </subcellularLocation>
</comment>
<keyword evidence="5 7" id="KW-1133">Transmembrane helix</keyword>
<evidence type="ECO:0000256" key="2">
    <source>
        <dbReference type="ARBA" id="ARBA00010792"/>
    </source>
</evidence>
<dbReference type="PANTHER" id="PTHR42709:SF6">
    <property type="entry name" value="UNDECAPRENYL PHOSPHATE TRANSPORTER A"/>
    <property type="match status" value="1"/>
</dbReference>
<dbReference type="Proteomes" id="UP001165143">
    <property type="component" value="Unassembled WGS sequence"/>
</dbReference>
<dbReference type="AlphaFoldDB" id="A0A9W6PFE5"/>
<accession>A0A9W6PFE5</accession>
<dbReference type="RefSeq" id="WP_051777976.1">
    <property type="nucleotide sequence ID" value="NZ_BSRX01000015.1"/>
</dbReference>
<evidence type="ECO:0000256" key="6">
    <source>
        <dbReference type="ARBA" id="ARBA00023136"/>
    </source>
</evidence>
<evidence type="ECO:0000256" key="5">
    <source>
        <dbReference type="ARBA" id="ARBA00022989"/>
    </source>
</evidence>
<dbReference type="PANTHER" id="PTHR42709">
    <property type="entry name" value="ALKALINE PHOSPHATASE LIKE PROTEIN"/>
    <property type="match status" value="1"/>
</dbReference>
<keyword evidence="4 7" id="KW-0812">Transmembrane</keyword>
<feature type="transmembrane region" description="Helical" evidence="7">
    <location>
        <begin position="168"/>
        <end position="188"/>
    </location>
</feature>
<evidence type="ECO:0008006" key="10">
    <source>
        <dbReference type="Google" id="ProtNLM"/>
    </source>
</evidence>